<dbReference type="Proteomes" id="UP001198571">
    <property type="component" value="Unassembled WGS sequence"/>
</dbReference>
<sequence length="66" mass="7229">MRQAGIELVEIQASASQTEIETLLKGAIERNFRPAPAPFVKEVPSSAERVTEIAENYGQDGQKKTV</sequence>
<reference evidence="1 2" key="1">
    <citation type="submission" date="2020-07" db="EMBL/GenBank/DDBJ databases">
        <title>Pseudogemmobacter sp. nov., isolated from poultry manure in Taiwan.</title>
        <authorList>
            <person name="Lin S.-Y."/>
            <person name="Tang Y.-S."/>
            <person name="Young C.-C."/>
        </authorList>
    </citation>
    <scope>NUCLEOTIDE SEQUENCE [LARGE SCALE GENOMIC DNA]</scope>
    <source>
        <strain evidence="1 2">CC-YST710</strain>
    </source>
</reference>
<protein>
    <submittedName>
        <fullName evidence="1">Uncharacterized protein</fullName>
    </submittedName>
</protein>
<keyword evidence="2" id="KW-1185">Reference proteome</keyword>
<gene>
    <name evidence="1" type="ORF">H0485_16975</name>
</gene>
<comment type="caution">
    <text evidence="1">The sequence shown here is derived from an EMBL/GenBank/DDBJ whole genome shotgun (WGS) entry which is preliminary data.</text>
</comment>
<accession>A0ABS8CQN7</accession>
<evidence type="ECO:0000313" key="1">
    <source>
        <dbReference type="EMBL" id="MCB5411687.1"/>
    </source>
</evidence>
<name>A0ABS8CQN7_9RHOB</name>
<evidence type="ECO:0000313" key="2">
    <source>
        <dbReference type="Proteomes" id="UP001198571"/>
    </source>
</evidence>
<dbReference type="RefSeq" id="WP_226937142.1">
    <property type="nucleotide sequence ID" value="NZ_JACDXX010000019.1"/>
</dbReference>
<dbReference type="EMBL" id="JACDXX010000019">
    <property type="protein sequence ID" value="MCB5411687.1"/>
    <property type="molecule type" value="Genomic_DNA"/>
</dbReference>
<organism evidence="1 2">
    <name type="scientific">Pseudogemmobacter faecipullorum</name>
    <dbReference type="NCBI Taxonomy" id="2755041"/>
    <lineage>
        <taxon>Bacteria</taxon>
        <taxon>Pseudomonadati</taxon>
        <taxon>Pseudomonadota</taxon>
        <taxon>Alphaproteobacteria</taxon>
        <taxon>Rhodobacterales</taxon>
        <taxon>Paracoccaceae</taxon>
        <taxon>Pseudogemmobacter</taxon>
    </lineage>
</organism>
<proteinExistence type="predicted"/>